<dbReference type="EMBL" id="SRLO01000531">
    <property type="protein sequence ID" value="TNN52977.1"/>
    <property type="molecule type" value="Genomic_DNA"/>
</dbReference>
<gene>
    <name evidence="1" type="ORF">EYF80_036842</name>
</gene>
<evidence type="ECO:0000313" key="1">
    <source>
        <dbReference type="EMBL" id="TNN52977.1"/>
    </source>
</evidence>
<name>A0A4Z2GHE1_9TELE</name>
<reference evidence="1 2" key="1">
    <citation type="submission" date="2019-03" db="EMBL/GenBank/DDBJ databases">
        <title>First draft genome of Liparis tanakae, snailfish: a comprehensive survey of snailfish specific genes.</title>
        <authorList>
            <person name="Kim W."/>
            <person name="Song I."/>
            <person name="Jeong J.-H."/>
            <person name="Kim D."/>
            <person name="Kim S."/>
            <person name="Ryu S."/>
            <person name="Song J.Y."/>
            <person name="Lee S.K."/>
        </authorList>
    </citation>
    <scope>NUCLEOTIDE SEQUENCE [LARGE SCALE GENOMIC DNA]</scope>
    <source>
        <tissue evidence="1">Muscle</tissue>
    </source>
</reference>
<dbReference type="Proteomes" id="UP000314294">
    <property type="component" value="Unassembled WGS sequence"/>
</dbReference>
<comment type="caution">
    <text evidence="1">The sequence shown here is derived from an EMBL/GenBank/DDBJ whole genome shotgun (WGS) entry which is preliminary data.</text>
</comment>
<evidence type="ECO:0000313" key="2">
    <source>
        <dbReference type="Proteomes" id="UP000314294"/>
    </source>
</evidence>
<proteinExistence type="predicted"/>
<accession>A0A4Z2GHE1</accession>
<sequence>MQSMPEGQTVPLQPNWTDLEEGPILDLEGGCRHAKEPGRVWEGALVGVHAAAVWGPVVTLATAGRVTAELWVVTDSEDTGELFT</sequence>
<dbReference type="AlphaFoldDB" id="A0A4Z2GHE1"/>
<organism evidence="1 2">
    <name type="scientific">Liparis tanakae</name>
    <name type="common">Tanaka's snailfish</name>
    <dbReference type="NCBI Taxonomy" id="230148"/>
    <lineage>
        <taxon>Eukaryota</taxon>
        <taxon>Metazoa</taxon>
        <taxon>Chordata</taxon>
        <taxon>Craniata</taxon>
        <taxon>Vertebrata</taxon>
        <taxon>Euteleostomi</taxon>
        <taxon>Actinopterygii</taxon>
        <taxon>Neopterygii</taxon>
        <taxon>Teleostei</taxon>
        <taxon>Neoteleostei</taxon>
        <taxon>Acanthomorphata</taxon>
        <taxon>Eupercaria</taxon>
        <taxon>Perciformes</taxon>
        <taxon>Cottioidei</taxon>
        <taxon>Cottales</taxon>
        <taxon>Liparidae</taxon>
        <taxon>Liparis</taxon>
    </lineage>
</organism>
<protein>
    <submittedName>
        <fullName evidence="1">Uncharacterized protein</fullName>
    </submittedName>
</protein>
<keyword evidence="2" id="KW-1185">Reference proteome</keyword>